<accession>A0AAV7UYU0</accession>
<keyword evidence="2" id="KW-1185">Reference proteome</keyword>
<evidence type="ECO:0000313" key="1">
    <source>
        <dbReference type="EMBL" id="KAJ1193656.1"/>
    </source>
</evidence>
<dbReference type="EMBL" id="JANPWB010000004">
    <property type="protein sequence ID" value="KAJ1193656.1"/>
    <property type="molecule type" value="Genomic_DNA"/>
</dbReference>
<name>A0AAV7UYU0_PLEWA</name>
<dbReference type="Proteomes" id="UP001066276">
    <property type="component" value="Chromosome 2_2"/>
</dbReference>
<proteinExistence type="predicted"/>
<comment type="caution">
    <text evidence="1">The sequence shown here is derived from an EMBL/GenBank/DDBJ whole genome shotgun (WGS) entry which is preliminary data.</text>
</comment>
<sequence length="70" mass="7818">MSARFYEQIGLRQVPCPFYLTTAAIPSLPGLRPSGRSQAVDDSQNADLPPIPLGKWLDFRIQTYPLPTLM</sequence>
<protein>
    <submittedName>
        <fullName evidence="1">Uncharacterized protein</fullName>
    </submittedName>
</protein>
<dbReference type="AlphaFoldDB" id="A0AAV7UYU0"/>
<evidence type="ECO:0000313" key="2">
    <source>
        <dbReference type="Proteomes" id="UP001066276"/>
    </source>
</evidence>
<organism evidence="1 2">
    <name type="scientific">Pleurodeles waltl</name>
    <name type="common">Iberian ribbed newt</name>
    <dbReference type="NCBI Taxonomy" id="8319"/>
    <lineage>
        <taxon>Eukaryota</taxon>
        <taxon>Metazoa</taxon>
        <taxon>Chordata</taxon>
        <taxon>Craniata</taxon>
        <taxon>Vertebrata</taxon>
        <taxon>Euteleostomi</taxon>
        <taxon>Amphibia</taxon>
        <taxon>Batrachia</taxon>
        <taxon>Caudata</taxon>
        <taxon>Salamandroidea</taxon>
        <taxon>Salamandridae</taxon>
        <taxon>Pleurodelinae</taxon>
        <taxon>Pleurodeles</taxon>
    </lineage>
</organism>
<gene>
    <name evidence="1" type="ORF">NDU88_002952</name>
</gene>
<reference evidence="1" key="1">
    <citation type="journal article" date="2022" name="bioRxiv">
        <title>Sequencing and chromosome-scale assembly of the giantPleurodeles waltlgenome.</title>
        <authorList>
            <person name="Brown T."/>
            <person name="Elewa A."/>
            <person name="Iarovenko S."/>
            <person name="Subramanian E."/>
            <person name="Araus A.J."/>
            <person name="Petzold A."/>
            <person name="Susuki M."/>
            <person name="Suzuki K.-i.T."/>
            <person name="Hayashi T."/>
            <person name="Toyoda A."/>
            <person name="Oliveira C."/>
            <person name="Osipova E."/>
            <person name="Leigh N.D."/>
            <person name="Simon A."/>
            <person name="Yun M.H."/>
        </authorList>
    </citation>
    <scope>NUCLEOTIDE SEQUENCE</scope>
    <source>
        <strain evidence="1">20211129_DDA</strain>
        <tissue evidence="1">Liver</tissue>
    </source>
</reference>